<keyword evidence="9" id="KW-0472">Membrane</keyword>
<evidence type="ECO:0000256" key="6">
    <source>
        <dbReference type="ARBA" id="ARBA00022840"/>
    </source>
</evidence>
<dbReference type="EC" id="2.7.10.2" evidence="2"/>
<evidence type="ECO:0000256" key="9">
    <source>
        <dbReference type="SAM" id="Phobius"/>
    </source>
</evidence>
<dbReference type="GO" id="GO:0005524">
    <property type="term" value="F:ATP binding"/>
    <property type="evidence" value="ECO:0007669"/>
    <property type="project" value="UniProtKB-KW"/>
</dbReference>
<keyword evidence="9" id="KW-0812">Transmembrane</keyword>
<feature type="domain" description="AAA" evidence="10">
    <location>
        <begin position="592"/>
        <end position="719"/>
    </location>
</feature>
<comment type="caution">
    <text evidence="12">The sequence shown here is derived from an EMBL/GenBank/DDBJ whole genome shotgun (WGS) entry which is preliminary data.</text>
</comment>
<evidence type="ECO:0000256" key="4">
    <source>
        <dbReference type="ARBA" id="ARBA00022741"/>
    </source>
</evidence>
<dbReference type="InterPro" id="IPR032807">
    <property type="entry name" value="GNVR"/>
</dbReference>
<comment type="similarity">
    <text evidence="1">Belongs to the CpsD/CapB family.</text>
</comment>
<dbReference type="AlphaFoldDB" id="A0A5J4FYQ5"/>
<feature type="transmembrane region" description="Helical" evidence="9">
    <location>
        <begin position="25"/>
        <end position="44"/>
    </location>
</feature>
<dbReference type="PANTHER" id="PTHR32309:SF13">
    <property type="entry name" value="FERRIC ENTEROBACTIN TRANSPORT PROTEIN FEPE"/>
    <property type="match status" value="1"/>
</dbReference>
<gene>
    <name evidence="12" type="ORF">ULMS_27010</name>
</gene>
<dbReference type="GO" id="GO:0004715">
    <property type="term" value="F:non-membrane spanning protein tyrosine kinase activity"/>
    <property type="evidence" value="ECO:0007669"/>
    <property type="project" value="UniProtKB-EC"/>
</dbReference>
<dbReference type="NCBIfam" id="TIGR01007">
    <property type="entry name" value="eps_fam"/>
    <property type="match status" value="1"/>
</dbReference>
<dbReference type="InterPro" id="IPR050445">
    <property type="entry name" value="Bact_polysacc_biosynth/exp"/>
</dbReference>
<evidence type="ECO:0000256" key="3">
    <source>
        <dbReference type="ARBA" id="ARBA00022679"/>
    </source>
</evidence>
<dbReference type="GO" id="GO:0005886">
    <property type="term" value="C:plasma membrane"/>
    <property type="evidence" value="ECO:0007669"/>
    <property type="project" value="TreeGrafter"/>
</dbReference>
<keyword evidence="6" id="KW-0067">ATP-binding</keyword>
<dbReference type="Pfam" id="PF13807">
    <property type="entry name" value="GNVR"/>
    <property type="match status" value="1"/>
</dbReference>
<evidence type="ECO:0000256" key="2">
    <source>
        <dbReference type="ARBA" id="ARBA00011903"/>
    </source>
</evidence>
<keyword evidence="9" id="KW-1133">Transmembrane helix</keyword>
<keyword evidence="13" id="KW-1185">Reference proteome</keyword>
<dbReference type="OrthoDB" id="9794577at2"/>
<dbReference type="InterPro" id="IPR005702">
    <property type="entry name" value="Wzc-like_C"/>
</dbReference>
<evidence type="ECO:0000256" key="1">
    <source>
        <dbReference type="ARBA" id="ARBA00007316"/>
    </source>
</evidence>
<evidence type="ECO:0000313" key="12">
    <source>
        <dbReference type="EMBL" id="GEQ87193.1"/>
    </source>
</evidence>
<keyword evidence="7" id="KW-0829">Tyrosine-protein kinase</keyword>
<feature type="transmembrane region" description="Helical" evidence="9">
    <location>
        <begin position="496"/>
        <end position="519"/>
    </location>
</feature>
<sequence>MNSISQQKELKETSIKDLISQYTRYWYFFILAVIIALSCAFLYLRYAERIYQTTSTIIIKDEKKGGGAELAAFSELSYFQNAFSSNISSELVLLKSKSLIAKAVKELDLNVRYFYSGNIKTSELYGYKPIKVNYLTVSDTLQSALPILFITPQSNTSYSISIGENNVAKTYDYGVIASFSFGDITVLPSSSNPEKFEEYIGRKIEVRYAPLSLAAATFQGGLELGHDGKSGEVVTLNMKSTIPQRSEDFLNELVYQYNQDAINDRSQVSQKTSKFIDSRLEIITRELDSVEKNKEDFKSSNRLTDISAEAQLVLENASQFDRRQVDVATQLELVNSMVDYIDQSDQTELLPSNMGIGGEGVVTSVDTYNQLVLERNKMLQSSTEQNPVVQNLNIQIEQLKSSISQSLKSQQQNFKTSLRDLNFQENKLNSKLSRVPTQEKLFRGIVRQQNIKEQLYLFLLQQREETNISLAVTSSKAKVVDTAFSGRSPVAPKKSIIYLMSFIVGLLIPFLLIYVYYLLNTKITNRRDVERVHTNTPLIGEVPKLGRNDEELIQASDHSILAESFRILRTNLQYLLINKENSTQNKKRIFVTSTIKGEGKTFVAFNLALTLALTGKKVVLIGADIRNPQLHRYLPPEYKNKAGLTEYIVDENLTVQDLIVKSEHEKNLSLVMSGVIPPNPAELLMQPRVENFFENINEHFDYVIVDTAPSMLVTDTILLNRLADLTLYVIRANYTDKKLLEFSHDAIADGRLSNVAFILNNVTLANFGYGNKYGYTYSAEKKTFWQRLFNK</sequence>
<reference evidence="12 13" key="1">
    <citation type="submission" date="2019-08" db="EMBL/GenBank/DDBJ databases">
        <title>Ulvibacter marinistellae sp. nov., isolated from a starfish, Patiria pectinifera.</title>
        <authorList>
            <person name="Kawano K."/>
            <person name="Ushijima N."/>
            <person name="Kihara M."/>
            <person name="Itoh H."/>
        </authorList>
    </citation>
    <scope>NUCLEOTIDE SEQUENCE [LARGE SCALE GENOMIC DNA]</scope>
    <source>
        <strain evidence="12 13">KK4</strain>
    </source>
</reference>
<name>A0A5J4FYQ5_9FLAO</name>
<dbReference type="Pfam" id="PF13614">
    <property type="entry name" value="AAA_31"/>
    <property type="match status" value="1"/>
</dbReference>
<dbReference type="EMBL" id="BKCF01000006">
    <property type="protein sequence ID" value="GEQ87193.1"/>
    <property type="molecule type" value="Genomic_DNA"/>
</dbReference>
<dbReference type="PANTHER" id="PTHR32309">
    <property type="entry name" value="TYROSINE-PROTEIN KINASE"/>
    <property type="match status" value="1"/>
</dbReference>
<feature type="domain" description="Tyrosine-protein kinase G-rich" evidence="11">
    <location>
        <begin position="445"/>
        <end position="513"/>
    </location>
</feature>
<organism evidence="12 13">
    <name type="scientific">Patiriisocius marinistellae</name>
    <dbReference type="NCBI Taxonomy" id="2494560"/>
    <lineage>
        <taxon>Bacteria</taxon>
        <taxon>Pseudomonadati</taxon>
        <taxon>Bacteroidota</taxon>
        <taxon>Flavobacteriia</taxon>
        <taxon>Flavobacteriales</taxon>
        <taxon>Flavobacteriaceae</taxon>
        <taxon>Patiriisocius</taxon>
    </lineage>
</organism>
<keyword evidence="4" id="KW-0547">Nucleotide-binding</keyword>
<protein>
    <recommendedName>
        <fullName evidence="2">non-specific protein-tyrosine kinase</fullName>
        <ecNumber evidence="2">2.7.10.2</ecNumber>
    </recommendedName>
</protein>
<comment type="catalytic activity">
    <reaction evidence="8">
        <text>L-tyrosyl-[protein] + ATP = O-phospho-L-tyrosyl-[protein] + ADP + H(+)</text>
        <dbReference type="Rhea" id="RHEA:10596"/>
        <dbReference type="Rhea" id="RHEA-COMP:10136"/>
        <dbReference type="Rhea" id="RHEA-COMP:20101"/>
        <dbReference type="ChEBI" id="CHEBI:15378"/>
        <dbReference type="ChEBI" id="CHEBI:30616"/>
        <dbReference type="ChEBI" id="CHEBI:46858"/>
        <dbReference type="ChEBI" id="CHEBI:61978"/>
        <dbReference type="ChEBI" id="CHEBI:456216"/>
        <dbReference type="EC" id="2.7.10.2"/>
    </reaction>
</comment>
<evidence type="ECO:0000313" key="13">
    <source>
        <dbReference type="Proteomes" id="UP000326994"/>
    </source>
</evidence>
<dbReference type="Proteomes" id="UP000326994">
    <property type="component" value="Unassembled WGS sequence"/>
</dbReference>
<evidence type="ECO:0000259" key="11">
    <source>
        <dbReference type="Pfam" id="PF13807"/>
    </source>
</evidence>
<evidence type="ECO:0000256" key="7">
    <source>
        <dbReference type="ARBA" id="ARBA00023137"/>
    </source>
</evidence>
<dbReference type="Gene3D" id="3.40.50.300">
    <property type="entry name" value="P-loop containing nucleotide triphosphate hydrolases"/>
    <property type="match status" value="1"/>
</dbReference>
<dbReference type="CDD" id="cd05387">
    <property type="entry name" value="BY-kinase"/>
    <property type="match status" value="1"/>
</dbReference>
<proteinExistence type="inferred from homology"/>
<accession>A0A5J4FYQ5</accession>
<keyword evidence="3" id="KW-0808">Transferase</keyword>
<dbReference type="InterPro" id="IPR027417">
    <property type="entry name" value="P-loop_NTPase"/>
</dbReference>
<dbReference type="InterPro" id="IPR025669">
    <property type="entry name" value="AAA_dom"/>
</dbReference>
<keyword evidence="5 12" id="KW-0418">Kinase</keyword>
<evidence type="ECO:0000259" key="10">
    <source>
        <dbReference type="Pfam" id="PF13614"/>
    </source>
</evidence>
<dbReference type="RefSeq" id="WP_151895110.1">
    <property type="nucleotide sequence ID" value="NZ_BKCF01000006.1"/>
</dbReference>
<dbReference type="SUPFAM" id="SSF52540">
    <property type="entry name" value="P-loop containing nucleoside triphosphate hydrolases"/>
    <property type="match status" value="1"/>
</dbReference>
<evidence type="ECO:0000256" key="8">
    <source>
        <dbReference type="ARBA" id="ARBA00051245"/>
    </source>
</evidence>
<evidence type="ECO:0000256" key="5">
    <source>
        <dbReference type="ARBA" id="ARBA00022777"/>
    </source>
</evidence>